<dbReference type="InterPro" id="IPR044730">
    <property type="entry name" value="RNase_H-like_dom_plant"/>
</dbReference>
<dbReference type="EMBL" id="JBBPBN010000015">
    <property type="protein sequence ID" value="KAK9024452.1"/>
    <property type="molecule type" value="Genomic_DNA"/>
</dbReference>
<dbReference type="SUPFAM" id="SSF53098">
    <property type="entry name" value="Ribonuclease H-like"/>
    <property type="match status" value="1"/>
</dbReference>
<dbReference type="PANTHER" id="PTHR47723:SF19">
    <property type="entry name" value="POLYNUCLEOTIDYL TRANSFERASE, RIBONUCLEASE H-LIKE SUPERFAMILY PROTEIN"/>
    <property type="match status" value="1"/>
</dbReference>
<evidence type="ECO:0000256" key="1">
    <source>
        <dbReference type="SAM" id="MobiDB-lite"/>
    </source>
</evidence>
<dbReference type="Gene3D" id="3.30.420.10">
    <property type="entry name" value="Ribonuclease H-like superfamily/Ribonuclease H"/>
    <property type="match status" value="1"/>
</dbReference>
<dbReference type="InterPro" id="IPR053151">
    <property type="entry name" value="RNase_H-like"/>
</dbReference>
<gene>
    <name evidence="3" type="ORF">V6N11_004614</name>
</gene>
<name>A0ABR2SH27_9ROSI</name>
<comment type="caution">
    <text evidence="3">The sequence shown here is derived from an EMBL/GenBank/DDBJ whole genome shotgun (WGS) entry which is preliminary data.</text>
</comment>
<proteinExistence type="predicted"/>
<dbReference type="CDD" id="cd06222">
    <property type="entry name" value="RNase_H_like"/>
    <property type="match status" value="1"/>
</dbReference>
<protein>
    <recommendedName>
        <fullName evidence="2">RNase H type-1 domain-containing protein</fullName>
    </recommendedName>
</protein>
<dbReference type="PANTHER" id="PTHR47723">
    <property type="entry name" value="OS05G0353850 PROTEIN"/>
    <property type="match status" value="1"/>
</dbReference>
<dbReference type="InterPro" id="IPR012337">
    <property type="entry name" value="RNaseH-like_sf"/>
</dbReference>
<evidence type="ECO:0000313" key="4">
    <source>
        <dbReference type="Proteomes" id="UP001396334"/>
    </source>
</evidence>
<dbReference type="InterPro" id="IPR036397">
    <property type="entry name" value="RNaseH_sf"/>
</dbReference>
<sequence>MASVSSYFSGDAKPKKRSTPKASLWSPKNSGILYSSKSVCCSCSTSSSPRVVHEPQCGLRKSKRVTKDGVCFLIPPITTPIKWCFWKKPPTGCIKLNTDGSVLPGSSAFGGLLRDCDGDPICAYVTKSLEDNVFLVELWAILRGLVLALNLGFTTLWVESDSSTVVDAINEKQPHDSKAGYYLSQIWELLDGFEDCLITHSWREANKAADFLSKMRLTEDDAVLSPTDFPDTLRSIIKDDA</sequence>
<evidence type="ECO:0000313" key="3">
    <source>
        <dbReference type="EMBL" id="KAK9024452.1"/>
    </source>
</evidence>
<feature type="domain" description="RNase H type-1" evidence="2">
    <location>
        <begin position="97"/>
        <end position="215"/>
    </location>
</feature>
<accession>A0ABR2SH27</accession>
<dbReference type="Proteomes" id="UP001396334">
    <property type="component" value="Unassembled WGS sequence"/>
</dbReference>
<reference evidence="3 4" key="1">
    <citation type="journal article" date="2024" name="G3 (Bethesda)">
        <title>Genome assembly of Hibiscus sabdariffa L. provides insights into metabolisms of medicinal natural products.</title>
        <authorList>
            <person name="Kim T."/>
        </authorList>
    </citation>
    <scope>NUCLEOTIDE SEQUENCE [LARGE SCALE GENOMIC DNA]</scope>
    <source>
        <strain evidence="3">TK-2024</strain>
        <tissue evidence="3">Old leaves</tissue>
    </source>
</reference>
<dbReference type="Pfam" id="PF13456">
    <property type="entry name" value="RVT_3"/>
    <property type="match status" value="1"/>
</dbReference>
<feature type="region of interest" description="Disordered" evidence="1">
    <location>
        <begin position="1"/>
        <end position="24"/>
    </location>
</feature>
<dbReference type="InterPro" id="IPR002156">
    <property type="entry name" value="RNaseH_domain"/>
</dbReference>
<keyword evidence="4" id="KW-1185">Reference proteome</keyword>
<evidence type="ECO:0000259" key="2">
    <source>
        <dbReference type="Pfam" id="PF13456"/>
    </source>
</evidence>
<organism evidence="3 4">
    <name type="scientific">Hibiscus sabdariffa</name>
    <name type="common">roselle</name>
    <dbReference type="NCBI Taxonomy" id="183260"/>
    <lineage>
        <taxon>Eukaryota</taxon>
        <taxon>Viridiplantae</taxon>
        <taxon>Streptophyta</taxon>
        <taxon>Embryophyta</taxon>
        <taxon>Tracheophyta</taxon>
        <taxon>Spermatophyta</taxon>
        <taxon>Magnoliopsida</taxon>
        <taxon>eudicotyledons</taxon>
        <taxon>Gunneridae</taxon>
        <taxon>Pentapetalae</taxon>
        <taxon>rosids</taxon>
        <taxon>malvids</taxon>
        <taxon>Malvales</taxon>
        <taxon>Malvaceae</taxon>
        <taxon>Malvoideae</taxon>
        <taxon>Hibiscus</taxon>
    </lineage>
</organism>